<dbReference type="InterPro" id="IPR003959">
    <property type="entry name" value="ATPase_AAA_core"/>
</dbReference>
<accession>A0A177JLP9</accession>
<comment type="caution">
    <text evidence="2">The sequence shown here is derived from an EMBL/GenBank/DDBJ whole genome shotgun (WGS) entry which is preliminary data.</text>
</comment>
<dbReference type="GO" id="GO:0005524">
    <property type="term" value="F:ATP binding"/>
    <property type="evidence" value="ECO:0007669"/>
    <property type="project" value="InterPro"/>
</dbReference>
<sequence>METRFALQQDDWNDYSYRTLYHLHYRHGSESSDITYVGGVKILKRGQTSGGPQLLQSPFKTLSKDWVSVGTSLDYYQRLNELPARRRSAIMNALNDAVAHPALVAAFEDEDGWKTSLFRDNSDWRGFLNDARALYEGNFSALADLDQSFSYTPAGADEPIELDFDSPVPSLYIGKYRRLGPSQRKTLLPNRIVVLVGRNGSGKSTLLARLAHVAFASPQERATKPLKAIGVLEPTSIGFMRIITISYSAFDSFVVPGLDTKELSQTTQDLESGEGRFIFCGLRDVVAEARADVEKDTASDNDDVDVDGEVGTPVERRTTTCLKPVEQLAEEFGGLISRIKKEERIDLLEAALEPLLGDPSFAELQDQMTRLTGSPRSARSAFLGWSTGHKIALHVVASLVAHARPRTLVLFDEPEAHLHPPLMAALMHSVRIILTEVNALCVVATHSPVLLQETLSRHVRRVRRTGRKLDVKRPELETFGENVGVLTYDAFGLNASATDFHKVLDLLVDGCDDVEEVDSLFDPGLSAQARAYVLTQFARKS</sequence>
<dbReference type="AlphaFoldDB" id="A0A177JLP9"/>
<reference evidence="2 3" key="1">
    <citation type="submission" date="2016-02" db="EMBL/GenBank/DDBJ databases">
        <authorList>
            <person name="Wen L."/>
            <person name="He K."/>
            <person name="Yang H."/>
        </authorList>
    </citation>
    <scope>NUCLEOTIDE SEQUENCE [LARGE SCALE GENOMIC DNA]</scope>
    <source>
        <strain evidence="2 3">CD09_2</strain>
    </source>
</reference>
<dbReference type="InterPro" id="IPR003593">
    <property type="entry name" value="AAA+_ATPase"/>
</dbReference>
<dbReference type="Gene3D" id="3.40.50.300">
    <property type="entry name" value="P-loop containing nucleotide triphosphate hydrolases"/>
    <property type="match status" value="1"/>
</dbReference>
<dbReference type="SMART" id="SM00382">
    <property type="entry name" value="AAA"/>
    <property type="match status" value="1"/>
</dbReference>
<dbReference type="GO" id="GO:0016887">
    <property type="term" value="F:ATP hydrolysis activity"/>
    <property type="evidence" value="ECO:0007669"/>
    <property type="project" value="InterPro"/>
</dbReference>
<dbReference type="PANTHER" id="PTHR43581:SF2">
    <property type="entry name" value="EXCINUCLEASE ATPASE SUBUNIT"/>
    <property type="match status" value="1"/>
</dbReference>
<dbReference type="PANTHER" id="PTHR43581">
    <property type="entry name" value="ATP/GTP PHOSPHATASE"/>
    <property type="match status" value="1"/>
</dbReference>
<dbReference type="SUPFAM" id="SSF52540">
    <property type="entry name" value="P-loop containing nucleoside triphosphate hydrolases"/>
    <property type="match status" value="1"/>
</dbReference>
<organism evidence="2 3">
    <name type="scientific">Sphingobium yanoikuyae</name>
    <name type="common">Sphingomonas yanoikuyae</name>
    <dbReference type="NCBI Taxonomy" id="13690"/>
    <lineage>
        <taxon>Bacteria</taxon>
        <taxon>Pseudomonadati</taxon>
        <taxon>Pseudomonadota</taxon>
        <taxon>Alphaproteobacteria</taxon>
        <taxon>Sphingomonadales</taxon>
        <taxon>Sphingomonadaceae</taxon>
        <taxon>Sphingobium</taxon>
    </lineage>
</organism>
<name>A0A177JLP9_SPHYA</name>
<evidence type="ECO:0000259" key="1">
    <source>
        <dbReference type="SMART" id="SM00382"/>
    </source>
</evidence>
<dbReference type="Proteomes" id="UP000077262">
    <property type="component" value="Unassembled WGS sequence"/>
</dbReference>
<gene>
    <name evidence="2" type="ORF">AX777_13905</name>
</gene>
<dbReference type="InterPro" id="IPR027417">
    <property type="entry name" value="P-loop_NTPase"/>
</dbReference>
<feature type="domain" description="AAA+ ATPase" evidence="1">
    <location>
        <begin position="189"/>
        <end position="475"/>
    </location>
</feature>
<protein>
    <recommendedName>
        <fullName evidence="1">AAA+ ATPase domain-containing protein</fullName>
    </recommendedName>
</protein>
<dbReference type="EMBL" id="LSTR01000041">
    <property type="protein sequence ID" value="OAH42269.1"/>
    <property type="molecule type" value="Genomic_DNA"/>
</dbReference>
<evidence type="ECO:0000313" key="3">
    <source>
        <dbReference type="Proteomes" id="UP000077262"/>
    </source>
</evidence>
<proteinExistence type="predicted"/>
<dbReference type="InterPro" id="IPR051396">
    <property type="entry name" value="Bact_Antivir_Def_Nuclease"/>
</dbReference>
<evidence type="ECO:0000313" key="2">
    <source>
        <dbReference type="EMBL" id="OAH42269.1"/>
    </source>
</evidence>
<dbReference type="Pfam" id="PF13304">
    <property type="entry name" value="AAA_21"/>
    <property type="match status" value="1"/>
</dbReference>